<dbReference type="Proteomes" id="UP000280935">
    <property type="component" value="Unassembled WGS sequence"/>
</dbReference>
<feature type="transmembrane region" description="Helical" evidence="1">
    <location>
        <begin position="53"/>
        <end position="73"/>
    </location>
</feature>
<dbReference type="OrthoDB" id="2380563at2"/>
<accession>A0A3P1WI10</accession>
<dbReference type="RefSeq" id="WP_125229347.1">
    <property type="nucleotide sequence ID" value="NZ_RQYT01000136.1"/>
</dbReference>
<gene>
    <name evidence="2" type="ORF">EII35_15585</name>
</gene>
<sequence>MAWHLAFTVLFAVWDVGVGRWWLVAFFAAMTLRAWLVPTLGAMRGRPVTARSLGMWEVVTTLILAAVLVPALIG</sequence>
<keyword evidence="1" id="KW-0472">Membrane</keyword>
<keyword evidence="1" id="KW-1133">Transmembrane helix</keyword>
<keyword evidence="1" id="KW-0812">Transmembrane</keyword>
<dbReference type="EMBL" id="RQYT01000136">
    <property type="protein sequence ID" value="RRD46312.1"/>
    <property type="molecule type" value="Genomic_DNA"/>
</dbReference>
<feature type="transmembrane region" description="Helical" evidence="1">
    <location>
        <begin position="20"/>
        <end position="41"/>
    </location>
</feature>
<dbReference type="AlphaFoldDB" id="A0A3P1WI10"/>
<evidence type="ECO:0000313" key="2">
    <source>
        <dbReference type="EMBL" id="RRD46312.1"/>
    </source>
</evidence>
<reference evidence="2 3" key="1">
    <citation type="submission" date="2018-11" db="EMBL/GenBank/DDBJ databases">
        <title>Genomes From Bacteria Associated with the Canine Oral Cavity: a Test Case for Automated Genome-Based Taxonomic Assignment.</title>
        <authorList>
            <person name="Coil D.A."/>
            <person name="Jospin G."/>
            <person name="Darling A.E."/>
            <person name="Wallis C."/>
            <person name="Davis I.J."/>
            <person name="Harris S."/>
            <person name="Eisen J.A."/>
            <person name="Holcombe L.J."/>
            <person name="O'Flynn C."/>
        </authorList>
    </citation>
    <scope>NUCLEOTIDE SEQUENCE [LARGE SCALE GENOMIC DNA]</scope>
    <source>
        <strain evidence="2 3">OH2822_COT-296</strain>
    </source>
</reference>
<evidence type="ECO:0000256" key="1">
    <source>
        <dbReference type="SAM" id="Phobius"/>
    </source>
</evidence>
<name>A0A3P1WI10_9ACTN</name>
<organism evidence="2 3">
    <name type="scientific">Arachnia propionica</name>
    <dbReference type="NCBI Taxonomy" id="1750"/>
    <lineage>
        <taxon>Bacteria</taxon>
        <taxon>Bacillati</taxon>
        <taxon>Actinomycetota</taxon>
        <taxon>Actinomycetes</taxon>
        <taxon>Propionibacteriales</taxon>
        <taxon>Propionibacteriaceae</taxon>
        <taxon>Arachnia</taxon>
    </lineage>
</organism>
<evidence type="ECO:0000313" key="3">
    <source>
        <dbReference type="Proteomes" id="UP000280935"/>
    </source>
</evidence>
<comment type="caution">
    <text evidence="2">The sequence shown here is derived from an EMBL/GenBank/DDBJ whole genome shotgun (WGS) entry which is preliminary data.</text>
</comment>
<proteinExistence type="predicted"/>
<protein>
    <submittedName>
        <fullName evidence="2">Uncharacterized protein</fullName>
    </submittedName>
</protein>